<accession>A0A183JJY9</accession>
<feature type="region of interest" description="Disordered" evidence="1">
    <location>
        <begin position="186"/>
        <end position="213"/>
    </location>
</feature>
<dbReference type="STRING" id="6186.A0A183JJY9"/>
<evidence type="ECO:0000313" key="2">
    <source>
        <dbReference type="EMBL" id="VDO78635.1"/>
    </source>
</evidence>
<dbReference type="Proteomes" id="UP000279833">
    <property type="component" value="Unassembled WGS sequence"/>
</dbReference>
<proteinExistence type="predicted"/>
<feature type="compositionally biased region" description="Polar residues" evidence="1">
    <location>
        <begin position="139"/>
        <end position="150"/>
    </location>
</feature>
<evidence type="ECO:0000313" key="3">
    <source>
        <dbReference type="Proteomes" id="UP000279833"/>
    </source>
</evidence>
<evidence type="ECO:0000256" key="1">
    <source>
        <dbReference type="SAM" id="MobiDB-lite"/>
    </source>
</evidence>
<dbReference type="AlphaFoldDB" id="A0A183JJY9"/>
<reference evidence="2 3" key="2">
    <citation type="submission" date="2018-11" db="EMBL/GenBank/DDBJ databases">
        <authorList>
            <consortium name="Pathogen Informatics"/>
        </authorList>
    </citation>
    <scope>NUCLEOTIDE SEQUENCE [LARGE SCALE GENOMIC DNA]</scope>
    <source>
        <strain evidence="2">Dakar</strain>
        <strain evidence="3">Dakar, Senegal</strain>
    </source>
</reference>
<feature type="region of interest" description="Disordered" evidence="1">
    <location>
        <begin position="87"/>
        <end position="151"/>
    </location>
</feature>
<organism evidence="4">
    <name type="scientific">Schistosoma curassoni</name>
    <dbReference type="NCBI Taxonomy" id="6186"/>
    <lineage>
        <taxon>Eukaryota</taxon>
        <taxon>Metazoa</taxon>
        <taxon>Spiralia</taxon>
        <taxon>Lophotrochozoa</taxon>
        <taxon>Platyhelminthes</taxon>
        <taxon>Trematoda</taxon>
        <taxon>Digenea</taxon>
        <taxon>Strigeidida</taxon>
        <taxon>Schistosomatoidea</taxon>
        <taxon>Schistosomatidae</taxon>
        <taxon>Schistosoma</taxon>
    </lineage>
</organism>
<evidence type="ECO:0000313" key="4">
    <source>
        <dbReference type="WBParaSite" id="SCUD_0000301601-mRNA-1"/>
    </source>
</evidence>
<name>A0A183JJY9_9TREM</name>
<feature type="compositionally biased region" description="Polar residues" evidence="1">
    <location>
        <begin position="95"/>
        <end position="116"/>
    </location>
</feature>
<dbReference type="WBParaSite" id="SCUD_0000301601-mRNA-1">
    <property type="protein sequence ID" value="SCUD_0000301601-mRNA-1"/>
    <property type="gene ID" value="SCUD_0000301601"/>
</dbReference>
<gene>
    <name evidence="2" type="ORF">SCUD_LOCUS3017</name>
</gene>
<dbReference type="EMBL" id="UZAK01003204">
    <property type="protein sequence ID" value="VDO78635.1"/>
    <property type="molecule type" value="Genomic_DNA"/>
</dbReference>
<sequence length="213" mass="23871">MTKKDVKVDKIVAHSLTFLGKEAHILLKTLAYPEEPISLLYATLKELLLNHVKCTSFECRESATFHKMVRRNDQKAREFILELQKQPAKCPTLDTPETSFSRPRQQHASSAPSTDGATAPHPDQQTTPPLTADEIAGSRGTNKTTVSHSGRQAEKFVRTLKADIDSIATSTFNELEREEDTFLLQHRNAKHPPTNKTSPKLLRGNTLRSNMKS</sequence>
<reference evidence="4" key="1">
    <citation type="submission" date="2016-06" db="UniProtKB">
        <authorList>
            <consortium name="WormBaseParasite"/>
        </authorList>
    </citation>
    <scope>IDENTIFICATION</scope>
</reference>
<keyword evidence="3" id="KW-1185">Reference proteome</keyword>
<protein>
    <submittedName>
        <fullName evidence="2 4">Uncharacterized protein</fullName>
    </submittedName>
</protein>